<dbReference type="Gene3D" id="2.160.20.110">
    <property type="match status" value="1"/>
</dbReference>
<dbReference type="SUPFAM" id="SSF51126">
    <property type="entry name" value="Pectin lyase-like"/>
    <property type="match status" value="1"/>
</dbReference>
<dbReference type="SMART" id="SM00912">
    <property type="entry name" value="Haemagg_act"/>
    <property type="match status" value="1"/>
</dbReference>
<sequence length="2028" mass="200164">MKADTSRSTQRRAPAAPLRRKLIAVMVAACYSTAQAGPSNPTVVAGQASFNLQGKTYSITNTPNTIINWQSFSVAPDEITRFIQQSADSKVLNRITGQNPTQILGSLQSNGKVFLINPNGVIFGAGSRVDVNGLVASSLAISNADFLAGKNNFSGDASAGKVSNAGTITTPSGGQIFLVAPAVENSGVISAPNGDVVLAAGHSVQLFDSKDPNVQVVVSAPADQALNLGQIVAQGGRVGVYGALVNQRGGINANSAVRGANGQIILKASGTTLLEAGSTTTATGSNLNTGGDIRLLGARVGVTGNAVVDASGAAGGGTVLVGGDYQGKNAAVQNAQQSYVGKDSVIRADATQNGDGGKVIVWSDQATQMFGAISARGGANGGNGGFVETSGHYLDMRGTVDTRAPKGATGKLLLDPSDVYIADNSGVSGVPSSVGNLNLVSGGSTFLESGSVQDSLLLTNTLHTALLANDVTVSTGNPNGSGGGDISVLSEILLPSGRTLSLTADRDINLKAAVTGGNSNLVLTSGRSIVQVTEPISALTVHNINAMAATNITLANDSNAIGGYASLQATNGNVVLTGTSINLANSLAGGSLTATAQNGDVRVSGNVTSTGNMTLTSAKTNGVATVDSGMSVLSSGGNVIVQADNMTLNGTLSATTAHGVRLTPYSDATAIQVGAGATDAAGVLGLTDAELKHVQLPANGWLSIGDAAGGSGYGSGTGNLSVVGNLDLTGGQNAGTLTLYSQGGNISVASGAAVNNTGALSLVTHSSGDYRITNAGSLTSSSGINLYAGKMTLAGGSLNSGSVSLGSTNAVEIGATGNPANVLALTNADLASTNSSWLTVDNNNQSAAGNIVVGQPLTLANSLALTATGSIALQAPVTTGGLTLSAGTSSSITATGSVTVNGIFNLQAGAWSQVGTLPSFSATDFRIAGGTFVRAASGDGATAPYHLVDVYGLQGMGSLPATRNYVLDNDIDASTTAHWNSMGGSNYKGFKPIGDLDHAYTGVFDGNHKSINGLYINLPTTNQIGLFSVLGAGTIRDVRIAGATVEGNSYTGVLAGSIQMGGTVSGVAIESNVYGNGTNLGGLAGYSNGAIGTSYVVGNVIGKNAYSVGSTGGLLGGNGMYGTLATTYSSGDVKTSTNDAVHALVGAGANGGAVTSSYYSATGAGSDSAGAVGLTSAQMLQQAGFSGFDFTGGTSVWRLYAGHTTPLLRGFLTPLTVQVTGTGGTKIYDGTAATFGQTYTHADVSGTLGFDGAVNVGTYNLGGLYSHRYDISYDAAPQMVITPRHITATVTGASKTYDRLADLVLATSDGSYDFSYGNVVGTDKPGISGTLSFADKTAGSGKTVTVASPSLTNNPYGNYVLDGAVTGTGTINKATLQISGLSAPGRTYDGTTSITVNGTASVTPISGDVVTLSGSNSARLENKNAGASKLVLLDLNSYSLSGGDAGNYTLVSPSSLMTEIAPAQLSVSGVTANSRVYNMDLNPATSQYGTAATLNVANGAISGVIGSDAVTLSAGSGSFADRHAGTGKSVTVDGFTLGGADAGNYVVTGLPTGLTANITPAPLTLNLASREYNNTTNATYSGATLTGLLGVPNGPLDAVSLLIGEGSTLSYVDKNVGVNKVVNIIGSQPSLTGSGAGDYTLNAGARGTITARPTSTWSGSGGGLWSAAGNWTDSIAPDGANVLAAVIGSSAGTITYDASAGNVKLDTLTVGSGSQLALTAGTLIVNGASSLTGATLTLNGGNMVQNGAMSVSNLALTNGVLSGTNSAASVTTSNLTQAGAGSIDMSGTLTVYSTGNLSIGNARAQSGITLVAGEGSGAISQTGALQTDSLHTTATSGIDLTNTGNRVNGFSASNGHGNVALTNTVSSGELALGALTTTNGNIVIDNHGGIHTGGTIHAYNGGVSITAHSPITISDQVFGDDIALSASTDITLQSGAQLNATNSIKMTATNNIVLGGLLSVTSPTGSISALATNGSISVGSATTINSHGAPVSLAAPFGSVSAGSISLGSGTVPVIDSGSGTAAAAAAQ</sequence>
<name>A0A845GU01_9BURK</name>
<dbReference type="PANTHER" id="PTHR12338">
    <property type="entry name" value="AUTOTRANSPORTER"/>
    <property type="match status" value="1"/>
</dbReference>
<evidence type="ECO:0000256" key="1">
    <source>
        <dbReference type="ARBA" id="ARBA00004613"/>
    </source>
</evidence>
<dbReference type="Pfam" id="PF18657">
    <property type="entry name" value="YDG"/>
    <property type="match status" value="4"/>
</dbReference>
<dbReference type="NCBIfam" id="TIGR01901">
    <property type="entry name" value="adhes_NPXG"/>
    <property type="match status" value="1"/>
</dbReference>
<dbReference type="Pfam" id="PF05860">
    <property type="entry name" value="TPS"/>
    <property type="match status" value="1"/>
</dbReference>
<comment type="caution">
    <text evidence="6">The sequence shown here is derived from an EMBL/GenBank/DDBJ whole genome shotgun (WGS) entry which is preliminary data.</text>
</comment>
<reference evidence="6" key="1">
    <citation type="submission" date="2019-12" db="EMBL/GenBank/DDBJ databases">
        <title>Novel species isolated from a subtropical stream in China.</title>
        <authorList>
            <person name="Lu H."/>
        </authorList>
    </citation>
    <scope>NUCLEOTIDE SEQUENCE [LARGE SCALE GENOMIC DNA]</scope>
    <source>
        <strain evidence="6">FT81W</strain>
    </source>
</reference>
<dbReference type="GO" id="GO:0005576">
    <property type="term" value="C:extracellular region"/>
    <property type="evidence" value="ECO:0007669"/>
    <property type="project" value="UniProtKB-SubCell"/>
</dbReference>
<feature type="signal peptide" evidence="4">
    <location>
        <begin position="1"/>
        <end position="36"/>
    </location>
</feature>
<feature type="chain" id="PRO_5032960173" evidence="4">
    <location>
        <begin position="37"/>
        <end position="2028"/>
    </location>
</feature>
<gene>
    <name evidence="6" type="ORF">GTP90_23480</name>
</gene>
<dbReference type="RefSeq" id="WP_161085813.1">
    <property type="nucleotide sequence ID" value="NZ_WWCX01000055.1"/>
</dbReference>
<dbReference type="InterPro" id="IPR041248">
    <property type="entry name" value="YDG"/>
</dbReference>
<organism evidence="6 7">
    <name type="scientific">Duganella vulcania</name>
    <dbReference type="NCBI Taxonomy" id="2692166"/>
    <lineage>
        <taxon>Bacteria</taxon>
        <taxon>Pseudomonadati</taxon>
        <taxon>Pseudomonadota</taxon>
        <taxon>Betaproteobacteria</taxon>
        <taxon>Burkholderiales</taxon>
        <taxon>Oxalobacteraceae</taxon>
        <taxon>Telluria group</taxon>
        <taxon>Duganella</taxon>
    </lineage>
</organism>
<evidence type="ECO:0000256" key="3">
    <source>
        <dbReference type="ARBA" id="ARBA00022729"/>
    </source>
</evidence>
<evidence type="ECO:0000313" key="6">
    <source>
        <dbReference type="EMBL" id="MYM96822.1"/>
    </source>
</evidence>
<feature type="domain" description="Filamentous haemagglutinin FhaB/tRNA nuclease CdiA-like TPS" evidence="5">
    <location>
        <begin position="34"/>
        <end position="145"/>
    </location>
</feature>
<dbReference type="InterPro" id="IPR011050">
    <property type="entry name" value="Pectin_lyase_fold/virulence"/>
</dbReference>
<dbReference type="InterPro" id="IPR008638">
    <property type="entry name" value="FhaB/CdiA-like_TPS"/>
</dbReference>
<dbReference type="Gene3D" id="2.160.20.10">
    <property type="entry name" value="Single-stranded right-handed beta-helix, Pectin lyase-like"/>
    <property type="match status" value="1"/>
</dbReference>
<dbReference type="EMBL" id="WWCX01000055">
    <property type="protein sequence ID" value="MYM96822.1"/>
    <property type="molecule type" value="Genomic_DNA"/>
</dbReference>
<protein>
    <submittedName>
        <fullName evidence="6">Filamentous hemagglutinin N-terminal domain-containing protein</fullName>
    </submittedName>
</protein>
<dbReference type="PANTHER" id="PTHR12338:SF8">
    <property type="entry name" value="HEME_HEMOPEXIN-BINDING PROTEIN"/>
    <property type="match status" value="1"/>
</dbReference>
<evidence type="ECO:0000256" key="4">
    <source>
        <dbReference type="SAM" id="SignalP"/>
    </source>
</evidence>
<feature type="non-terminal residue" evidence="6">
    <location>
        <position position="2028"/>
    </location>
</feature>
<keyword evidence="3 4" id="KW-0732">Signal</keyword>
<evidence type="ECO:0000256" key="2">
    <source>
        <dbReference type="ARBA" id="ARBA00022525"/>
    </source>
</evidence>
<evidence type="ECO:0000259" key="5">
    <source>
        <dbReference type="SMART" id="SM00912"/>
    </source>
</evidence>
<comment type="subcellular location">
    <subcellularLocation>
        <location evidence="1">Secreted</location>
    </subcellularLocation>
</comment>
<proteinExistence type="predicted"/>
<evidence type="ECO:0000313" key="7">
    <source>
        <dbReference type="Proteomes" id="UP000447355"/>
    </source>
</evidence>
<dbReference type="Proteomes" id="UP000447355">
    <property type="component" value="Unassembled WGS sequence"/>
</dbReference>
<dbReference type="InterPro" id="IPR050909">
    <property type="entry name" value="Bact_Autotransporter_VF"/>
</dbReference>
<keyword evidence="2" id="KW-0964">Secreted</keyword>
<dbReference type="InterPro" id="IPR012334">
    <property type="entry name" value="Pectin_lyas_fold"/>
</dbReference>
<accession>A0A845GU01</accession>